<feature type="transmembrane region" description="Helical" evidence="1">
    <location>
        <begin position="7"/>
        <end position="25"/>
    </location>
</feature>
<comment type="caution">
    <text evidence="2">The sequence shown here is derived from an EMBL/GenBank/DDBJ whole genome shotgun (WGS) entry which is preliminary data.</text>
</comment>
<keyword evidence="3" id="KW-1185">Reference proteome</keyword>
<keyword evidence="1" id="KW-0812">Transmembrane</keyword>
<dbReference type="EMBL" id="CACVBM020001166">
    <property type="protein sequence ID" value="CAA7036953.1"/>
    <property type="molecule type" value="Genomic_DNA"/>
</dbReference>
<evidence type="ECO:0000313" key="2">
    <source>
        <dbReference type="EMBL" id="CAA7036953.1"/>
    </source>
</evidence>
<feature type="transmembrane region" description="Helical" evidence="1">
    <location>
        <begin position="60"/>
        <end position="88"/>
    </location>
</feature>
<dbReference type="Proteomes" id="UP000467841">
    <property type="component" value="Unassembled WGS sequence"/>
</dbReference>
<organism evidence="2 3">
    <name type="scientific">Microthlaspi erraticum</name>
    <dbReference type="NCBI Taxonomy" id="1685480"/>
    <lineage>
        <taxon>Eukaryota</taxon>
        <taxon>Viridiplantae</taxon>
        <taxon>Streptophyta</taxon>
        <taxon>Embryophyta</taxon>
        <taxon>Tracheophyta</taxon>
        <taxon>Spermatophyta</taxon>
        <taxon>Magnoliopsida</taxon>
        <taxon>eudicotyledons</taxon>
        <taxon>Gunneridae</taxon>
        <taxon>Pentapetalae</taxon>
        <taxon>rosids</taxon>
        <taxon>malvids</taxon>
        <taxon>Brassicales</taxon>
        <taxon>Brassicaceae</taxon>
        <taxon>Coluteocarpeae</taxon>
        <taxon>Microthlaspi</taxon>
    </lineage>
</organism>
<sequence length="91" mass="9800">MLTLLNLLIDSSPLLHLGVIILLMWDVHPISNSPCFALTAERIIPSFGSPFFPHLSTSSMSSLVCVLSILLAPLIISLLVNAACFLHLSTS</sequence>
<protein>
    <submittedName>
        <fullName evidence="2">Uncharacterized protein</fullName>
    </submittedName>
</protein>
<evidence type="ECO:0000256" key="1">
    <source>
        <dbReference type="SAM" id="Phobius"/>
    </source>
</evidence>
<gene>
    <name evidence="2" type="ORF">MERR_LOCUS24188</name>
</gene>
<dbReference type="AlphaFoldDB" id="A0A6D2J7H9"/>
<proteinExistence type="predicted"/>
<keyword evidence="1" id="KW-1133">Transmembrane helix</keyword>
<reference evidence="2" key="1">
    <citation type="submission" date="2020-01" db="EMBL/GenBank/DDBJ databases">
        <authorList>
            <person name="Mishra B."/>
        </authorList>
    </citation>
    <scope>NUCLEOTIDE SEQUENCE [LARGE SCALE GENOMIC DNA]</scope>
</reference>
<name>A0A6D2J7H9_9BRAS</name>
<keyword evidence="1" id="KW-0472">Membrane</keyword>
<accession>A0A6D2J7H9</accession>
<evidence type="ECO:0000313" key="3">
    <source>
        <dbReference type="Proteomes" id="UP000467841"/>
    </source>
</evidence>